<proteinExistence type="inferred from homology"/>
<dbReference type="InterPro" id="IPR042104">
    <property type="entry name" value="PKS_dehydratase_sf"/>
</dbReference>
<dbReference type="Pfam" id="PF13602">
    <property type="entry name" value="ADH_zinc_N_2"/>
    <property type="match status" value="1"/>
</dbReference>
<dbReference type="SMART" id="SM01294">
    <property type="entry name" value="PKS_PP_betabranch"/>
    <property type="match status" value="1"/>
</dbReference>
<reference evidence="13 14" key="1">
    <citation type="journal article" date="2008" name="J. Bacteriol.">
        <title>Insights into plant cell wall degradation from the genome sequence of the soil bacterium Cellvibrio japonicus.</title>
        <authorList>
            <person name="Deboy R.T."/>
            <person name="Mongodin E.F."/>
            <person name="Fouts D.E."/>
            <person name="Tailford L.E."/>
            <person name="Khouri H."/>
            <person name="Emerson J.B."/>
            <person name="Mohamoud Y."/>
            <person name="Watkins K."/>
            <person name="Henrissat B."/>
            <person name="Gilbert H.J."/>
            <person name="Nelson K.E."/>
        </authorList>
    </citation>
    <scope>NUCLEOTIDE SEQUENCE [LARGE SCALE GENOMIC DNA]</scope>
    <source>
        <strain evidence="13 14">Ueda107</strain>
    </source>
</reference>
<dbReference type="GO" id="GO:0006633">
    <property type="term" value="P:fatty acid biosynthetic process"/>
    <property type="evidence" value="ECO:0007669"/>
    <property type="project" value="UniProtKB-UniPathway"/>
</dbReference>
<dbReference type="SMART" id="SM00829">
    <property type="entry name" value="PKS_ER"/>
    <property type="match status" value="1"/>
</dbReference>
<comment type="pathway">
    <text evidence="1">Lipid metabolism; fatty acid biosynthesis.</text>
</comment>
<dbReference type="Pfam" id="PF14765">
    <property type="entry name" value="PS-DH"/>
    <property type="match status" value="1"/>
</dbReference>
<dbReference type="SUPFAM" id="SSF51735">
    <property type="entry name" value="NAD(P)-binding Rossmann-fold domains"/>
    <property type="match status" value="2"/>
</dbReference>
<evidence type="ECO:0000256" key="7">
    <source>
        <dbReference type="ARBA" id="ARBA00054155"/>
    </source>
</evidence>
<dbReference type="eggNOG" id="COG3321">
    <property type="taxonomic scope" value="Bacteria"/>
</dbReference>
<dbReference type="Gene3D" id="1.10.1200.10">
    <property type="entry name" value="ACP-like"/>
    <property type="match status" value="1"/>
</dbReference>
<dbReference type="SUPFAM" id="SSF50129">
    <property type="entry name" value="GroES-like"/>
    <property type="match status" value="1"/>
</dbReference>
<dbReference type="PROSITE" id="PS00606">
    <property type="entry name" value="KS3_1"/>
    <property type="match status" value="1"/>
</dbReference>
<evidence type="ECO:0000259" key="10">
    <source>
        <dbReference type="PROSITE" id="PS50075"/>
    </source>
</evidence>
<protein>
    <submittedName>
        <fullName evidence="13">Oxidoreductase, zinc-binding dehydrogenase family</fullName>
    </submittedName>
</protein>
<dbReference type="PROSITE" id="PS00012">
    <property type="entry name" value="PHOSPHOPANTETHEINE"/>
    <property type="match status" value="1"/>
</dbReference>
<feature type="region of interest" description="N-terminal hotdog fold" evidence="8">
    <location>
        <begin position="503"/>
        <end position="628"/>
    </location>
</feature>
<feature type="active site" description="Proton donor; for dehydratase activity" evidence="8">
    <location>
        <position position="708"/>
    </location>
</feature>
<evidence type="ECO:0000313" key="13">
    <source>
        <dbReference type="EMBL" id="ACE83632.1"/>
    </source>
</evidence>
<keyword evidence="4" id="KW-0597">Phosphoprotein</keyword>
<dbReference type="InterPro" id="IPR011032">
    <property type="entry name" value="GroES-like_sf"/>
</dbReference>
<evidence type="ECO:0000256" key="6">
    <source>
        <dbReference type="ARBA" id="ARBA00023268"/>
    </source>
</evidence>
<dbReference type="InterPro" id="IPR020841">
    <property type="entry name" value="PKS_Beta-ketoAc_synthase_dom"/>
</dbReference>
<dbReference type="Gene3D" id="3.40.47.10">
    <property type="match status" value="1"/>
</dbReference>
<dbReference type="InterPro" id="IPR014031">
    <property type="entry name" value="Ketoacyl_synth_C"/>
</dbReference>
<keyword evidence="14" id="KW-1185">Reference proteome</keyword>
<dbReference type="RefSeq" id="WP_012488581.1">
    <property type="nucleotide sequence ID" value="NC_010995.1"/>
</dbReference>
<dbReference type="STRING" id="498211.CJA_3002"/>
<dbReference type="GO" id="GO:0004315">
    <property type="term" value="F:3-oxoacyl-[acyl-carrier-protein] synthase activity"/>
    <property type="evidence" value="ECO:0007669"/>
    <property type="project" value="InterPro"/>
</dbReference>
<dbReference type="FunFam" id="3.40.47.10:FF:000019">
    <property type="entry name" value="Polyketide synthase type I"/>
    <property type="match status" value="1"/>
</dbReference>
<dbReference type="CDD" id="cd05195">
    <property type="entry name" value="enoyl_red"/>
    <property type="match status" value="1"/>
</dbReference>
<dbReference type="eggNOG" id="COG0604">
    <property type="taxonomic scope" value="Bacteria"/>
</dbReference>
<feature type="compositionally biased region" description="Polar residues" evidence="9">
    <location>
        <begin position="1554"/>
        <end position="1571"/>
    </location>
</feature>
<dbReference type="GO" id="GO:0031177">
    <property type="term" value="F:phosphopantetheine binding"/>
    <property type="evidence" value="ECO:0007669"/>
    <property type="project" value="InterPro"/>
</dbReference>
<dbReference type="SMART" id="SM00826">
    <property type="entry name" value="PKS_DH"/>
    <property type="match status" value="1"/>
</dbReference>
<evidence type="ECO:0000256" key="4">
    <source>
        <dbReference type="ARBA" id="ARBA00022553"/>
    </source>
</evidence>
<dbReference type="PROSITE" id="PS52019">
    <property type="entry name" value="PKS_MFAS_DH"/>
    <property type="match status" value="1"/>
</dbReference>
<dbReference type="Gene3D" id="3.90.180.10">
    <property type="entry name" value="Medium-chain alcohol dehydrogenases, catalytic domain"/>
    <property type="match status" value="1"/>
</dbReference>
<dbReference type="SMART" id="SM00823">
    <property type="entry name" value="PKS_PP"/>
    <property type="match status" value="1"/>
</dbReference>
<evidence type="ECO:0000256" key="5">
    <source>
        <dbReference type="ARBA" id="ARBA00022679"/>
    </source>
</evidence>
<dbReference type="SMART" id="SM00822">
    <property type="entry name" value="PKS_KR"/>
    <property type="match status" value="1"/>
</dbReference>
<dbReference type="SUPFAM" id="SSF53901">
    <property type="entry name" value="Thiolase-like"/>
    <property type="match status" value="1"/>
</dbReference>
<dbReference type="InterPro" id="IPR018201">
    <property type="entry name" value="Ketoacyl_synth_AS"/>
</dbReference>
<feature type="active site" description="Proton acceptor; for dehydratase activity" evidence="8">
    <location>
        <position position="535"/>
    </location>
</feature>
<dbReference type="PROSITE" id="PS50075">
    <property type="entry name" value="CARRIER"/>
    <property type="match status" value="1"/>
</dbReference>
<dbReference type="Gene3D" id="3.40.50.720">
    <property type="entry name" value="NAD(P)-binding Rossmann-like Domain"/>
    <property type="match status" value="3"/>
</dbReference>
<evidence type="ECO:0000313" key="14">
    <source>
        <dbReference type="Proteomes" id="UP000001036"/>
    </source>
</evidence>
<dbReference type="SUPFAM" id="SSF47336">
    <property type="entry name" value="ACP-like"/>
    <property type="match status" value="1"/>
</dbReference>
<dbReference type="eggNOG" id="COG0236">
    <property type="taxonomic scope" value="Bacteria"/>
</dbReference>
<keyword evidence="6" id="KW-0511">Multifunctional enzyme</keyword>
<dbReference type="Pfam" id="PF00550">
    <property type="entry name" value="PP-binding"/>
    <property type="match status" value="1"/>
</dbReference>
<dbReference type="InterPro" id="IPR020843">
    <property type="entry name" value="ER"/>
</dbReference>
<dbReference type="Pfam" id="PF08659">
    <property type="entry name" value="KR"/>
    <property type="match status" value="1"/>
</dbReference>
<evidence type="ECO:0000256" key="8">
    <source>
        <dbReference type="PROSITE-ProRule" id="PRU01363"/>
    </source>
</evidence>
<gene>
    <name evidence="13" type="ordered locus">CJA_3002</name>
</gene>
<feature type="domain" description="Ketosynthase family 3 (KS3)" evidence="11">
    <location>
        <begin position="37"/>
        <end position="464"/>
    </location>
</feature>
<dbReference type="InterPro" id="IPR057326">
    <property type="entry name" value="KR_dom"/>
</dbReference>
<dbReference type="PANTHER" id="PTHR43775:SF37">
    <property type="entry name" value="SI:DKEY-61P9.11"/>
    <property type="match status" value="1"/>
</dbReference>
<evidence type="ECO:0000256" key="9">
    <source>
        <dbReference type="SAM" id="MobiDB-lite"/>
    </source>
</evidence>
<comment type="function">
    <text evidence="7">Involved in production of the polyketide antibiotic thailandamide.</text>
</comment>
<dbReference type="InterPro" id="IPR009081">
    <property type="entry name" value="PP-bd_ACP"/>
</dbReference>
<dbReference type="HOGENOM" id="CLU_000022_35_2_6"/>
<dbReference type="InterPro" id="IPR006162">
    <property type="entry name" value="Ppantetheine_attach_site"/>
</dbReference>
<feature type="region of interest" description="C-terminal hotdog fold" evidence="8">
    <location>
        <begin position="643"/>
        <end position="793"/>
    </location>
</feature>
<dbReference type="eggNOG" id="COG0451">
    <property type="taxonomic scope" value="Bacteria"/>
</dbReference>
<dbReference type="InterPro" id="IPR050091">
    <property type="entry name" value="PKS_NRPS_Biosynth_Enz"/>
</dbReference>
<dbReference type="CDD" id="cd00833">
    <property type="entry name" value="PKS"/>
    <property type="match status" value="1"/>
</dbReference>
<dbReference type="Pfam" id="PF00109">
    <property type="entry name" value="ketoacyl-synt"/>
    <property type="match status" value="1"/>
</dbReference>
<dbReference type="KEGG" id="cja:CJA_3002"/>
<accession>B3PCU1</accession>
<dbReference type="PROSITE" id="PS52004">
    <property type="entry name" value="KS3_2"/>
    <property type="match status" value="1"/>
</dbReference>
<feature type="domain" description="PKS/mFAS DH" evidence="12">
    <location>
        <begin position="503"/>
        <end position="793"/>
    </location>
</feature>
<dbReference type="InterPro" id="IPR036291">
    <property type="entry name" value="NAD(P)-bd_dom_sf"/>
</dbReference>
<evidence type="ECO:0000256" key="2">
    <source>
        <dbReference type="ARBA" id="ARBA00006484"/>
    </source>
</evidence>
<dbReference type="GO" id="GO:0004312">
    <property type="term" value="F:fatty acid synthase activity"/>
    <property type="evidence" value="ECO:0007669"/>
    <property type="project" value="TreeGrafter"/>
</dbReference>
<keyword evidence="3" id="KW-0596">Phosphopantetheine</keyword>
<dbReference type="InterPro" id="IPR013968">
    <property type="entry name" value="PKS_KR"/>
</dbReference>
<dbReference type="Gene3D" id="3.10.129.110">
    <property type="entry name" value="Polyketide synthase dehydratase"/>
    <property type="match status" value="1"/>
</dbReference>
<organism evidence="13 14">
    <name type="scientific">Cellvibrio japonicus (strain Ueda107)</name>
    <name type="common">Pseudomonas fluorescens subsp. cellulosa</name>
    <dbReference type="NCBI Taxonomy" id="498211"/>
    <lineage>
        <taxon>Bacteria</taxon>
        <taxon>Pseudomonadati</taxon>
        <taxon>Pseudomonadota</taxon>
        <taxon>Gammaproteobacteria</taxon>
        <taxon>Cellvibrionales</taxon>
        <taxon>Cellvibrionaceae</taxon>
        <taxon>Cellvibrio</taxon>
    </lineage>
</organism>
<feature type="domain" description="Carrier" evidence="10">
    <location>
        <begin position="1590"/>
        <end position="1668"/>
    </location>
</feature>
<keyword evidence="5" id="KW-0808">Transferase</keyword>
<dbReference type="InterPro" id="IPR016039">
    <property type="entry name" value="Thiolase-like"/>
</dbReference>
<name>B3PCU1_CELJU</name>
<dbReference type="InterPro" id="IPR049551">
    <property type="entry name" value="PKS_DH_C"/>
</dbReference>
<comment type="similarity">
    <text evidence="2">Belongs to the short-chain dehydrogenases/reductases (SDR) family.</text>
</comment>
<evidence type="ECO:0000259" key="11">
    <source>
        <dbReference type="PROSITE" id="PS52004"/>
    </source>
</evidence>
<dbReference type="OrthoDB" id="9778690at2"/>
<dbReference type="PANTHER" id="PTHR43775">
    <property type="entry name" value="FATTY ACID SYNTHASE"/>
    <property type="match status" value="1"/>
</dbReference>
<evidence type="ECO:0000256" key="1">
    <source>
        <dbReference type="ARBA" id="ARBA00005194"/>
    </source>
</evidence>
<dbReference type="InterPro" id="IPR036736">
    <property type="entry name" value="ACP-like_sf"/>
</dbReference>
<dbReference type="InterPro" id="IPR049552">
    <property type="entry name" value="PKS_DH_N"/>
</dbReference>
<dbReference type="Pfam" id="PF02801">
    <property type="entry name" value="Ketoacyl-synt_C"/>
    <property type="match status" value="1"/>
</dbReference>
<sequence>MTDNKPWRHDTHNQQKRALLKIRELKQALSQQQQAQRAPIAVIGIGCRFPGSINSPESFWSTLAAGKDCIGDIPDHRWNHKQYFSEYPAKKGRIYVNQGGFIDGVDQFDAGFFNISEREAAAMDPQQRLLLEVSWEALENAGRDPAGLRGQRVGVYNGVCTQDYARFSLHSHNPDNIDIYSFTGTAPSIASGRISHVLDFQGPNITVDTACSSSLVALHLAVQSLRHGEVDLALAGGVNIILSPENYIYFCHVNALSPEARCKTFADDANGYVRSEGCGVVALKLLDQALADGDPVWGVIRGSAINQDGQSFDLTAPNGTAQRQLIEQALQNAGVGAGEVNYVEAHGTGTPLGDPIEIGALGAIYGAGRSADKPLWIGALKSTIGHTEAASGIAGFIKTLLCLTRGKIPANLHCTTKNTRIPWADFPAILPTELAEWPACGERRLAGISAFGFSGTNAHIIVEAAPECATVAPRWQLPPNRFQRKSLWLTSKPLIAAQGAELHPFLQRRLKSPAWTGVCYEADLSLARFGFLRSHPVWGKVVAPGAVYIEAAFAAARDIFASSQIVLKDCIYHEVFVLEEGLVATMQLTLTDLTDDSAAFHIYSQAGAQEGDWRLHAEGSIHRNLDGGDSPPLALQSVKSRCRHTFDEGHFYQTLDERGYYYGADHRGVREAWVGEGEALAQIAVPRSMVAEEAQMLGDYYFHPAILDSAFQLLLMLLPDVGKDEMYVTLGKQSTTFCAPCQSSLWVHTRRLPGSDERNTTVRGDVRVYDQDGNIVMETLGYIMKRTVKRGQSHLPPAEVGIYHTLRQPLNLPAKPLATTDDVALLGDPQTPQWQVVTDALQRQGVTVAPVNPDDPVQPSSRPLVYLWPSWSPEDDGSARLTQTLTQLTRIINALAQLSAEEQSPFVILVQANNPVVEALAGLLYSARDAYHHCALYLMAWSDTADLANLLPYLTQPRLLGDECHLVCEAGLIQVPRLSLLRDVRQVWHSKLTLRERGNLSSLEWAMRPSQSLGANDVDIRVEACGLNLRDVFDALGLHPRQLHEWGLECTGVVVNIGSQVTAFKPGDSVLAFGTGCLAHRIVVPVNRVVHLPELLDFAEGATIPIAFLTAYEGLVLAGNLRAGQRVLIHGAAGGVGMAAVQIAHAIGAEVYGSCSPDKTPVLQQMGVAHVLNSRDIGFARQIPPASIDLVFNSLSREFIDVSVPLIREGGCFIEIGLNGWPVEMMQAQRPDIRYHLINLMATWEQHPELVKARLEDILQHIQTRRYSPLPLTRFSQQQTEQAFRQMQQGKHIGKVVILPETGVAPARNGVQVITGGTGALGIKLAHWLLQQGFSKLALLSRHQSESLALEKWPEPADVRHYVADVADAVAVEGALQRVRTDLGEITGVFHVAGATCDAPMAELGETHFERSLQSKVQGVLHLHSATQQDPIQRFVMFSSLAAVIGSAGAANYAAANGFLNGFCTYRQSLGLPALSIAWGPWRAGGLFDNLDKRTQDYLQKRGITPVGDANYFAALEALLDCEGNYPVMAMDWSKWVAEAAPRDAFFHSVSNSPGRVLPRNSSLSPANNPGSARPASRLLQDLAGTRGASRNRVLQQHLWAQLVDILGMAPGTPVDTRTGFFDLGLDSLTSVELRNRLQNDLQCQLSSTITFDYPNLDALLAHLLELTAAQLQTIAAAPELPPVIPLIEHQECDPFIRLDSMSDDELYRALLQPTSMETDV</sequence>
<dbReference type="InterPro" id="IPR020807">
    <property type="entry name" value="PKS_DH"/>
</dbReference>
<dbReference type="UniPathway" id="UPA00094"/>
<evidence type="ECO:0000259" key="12">
    <source>
        <dbReference type="PROSITE" id="PS52019"/>
    </source>
</evidence>
<dbReference type="SMART" id="SM00825">
    <property type="entry name" value="PKS_KS"/>
    <property type="match status" value="1"/>
</dbReference>
<evidence type="ECO:0000256" key="3">
    <source>
        <dbReference type="ARBA" id="ARBA00022450"/>
    </source>
</evidence>
<dbReference type="EMBL" id="CP000934">
    <property type="protein sequence ID" value="ACE83632.1"/>
    <property type="molecule type" value="Genomic_DNA"/>
</dbReference>
<dbReference type="InterPro" id="IPR049900">
    <property type="entry name" value="PKS_mFAS_DH"/>
</dbReference>
<dbReference type="Pfam" id="PF21089">
    <property type="entry name" value="PKS_DH_N"/>
    <property type="match status" value="1"/>
</dbReference>
<dbReference type="GO" id="GO:0016491">
    <property type="term" value="F:oxidoreductase activity"/>
    <property type="evidence" value="ECO:0007669"/>
    <property type="project" value="InterPro"/>
</dbReference>
<dbReference type="Pfam" id="PF08240">
    <property type="entry name" value="ADH_N"/>
    <property type="match status" value="1"/>
</dbReference>
<dbReference type="InterPro" id="IPR014030">
    <property type="entry name" value="Ketoacyl_synth_N"/>
</dbReference>
<feature type="region of interest" description="Disordered" evidence="9">
    <location>
        <begin position="1554"/>
        <end position="1575"/>
    </location>
</feature>
<dbReference type="InterPro" id="IPR020806">
    <property type="entry name" value="PKS_PP-bd"/>
</dbReference>
<dbReference type="InterPro" id="IPR013154">
    <property type="entry name" value="ADH-like_N"/>
</dbReference>
<dbReference type="Proteomes" id="UP000001036">
    <property type="component" value="Chromosome"/>
</dbReference>